<name>D1LWI0_BPPRP</name>
<sequence>MPITLNGSGTVSGISAGGLPDGIIQSADLASGVGGKILQIVSASKGDIQSWTGQSETELTNLAPTITPSSASNKILVLGTLYSSSDTAQVTAYNVVKRSINSGSFTIIGNHATASDSNSTQAHGHGGNFSGTWNLMNSSINFLDSPNTTQAIVYKWFFRSEITSTTYINKTGRNNTVYHPKTVSVLTLMEVAA</sequence>
<dbReference type="KEGG" id="vg:3294700"/>
<protein>
    <submittedName>
        <fullName evidence="1">Uncharacterized protein</fullName>
    </submittedName>
</protein>
<accession>D1LWI0</accession>
<organismHost>
    <name type="scientific">Prochlorococcus</name>
    <dbReference type="NCBI Taxonomy" id="1218"/>
</organismHost>
<organism evidence="1 2">
    <name type="scientific">Prochlorococcus phage P-SSP7</name>
    <dbReference type="NCBI Taxonomy" id="268748"/>
    <lineage>
        <taxon>Viruses</taxon>
        <taxon>Duplodnaviria</taxon>
        <taxon>Heunggongvirae</taxon>
        <taxon>Uroviricota</taxon>
        <taxon>Caudoviricetes</taxon>
        <taxon>Autographivirales</taxon>
        <taxon>Sechaudvirinae</taxon>
        <taxon>Tiamatvirus</taxon>
    </lineage>
</organism>
<reference evidence="1 2" key="1">
    <citation type="submission" date="2009-10" db="EMBL/GenBank/DDBJ databases">
        <title>The Genome Sequence of Prochlorococcus phage P-SSP7.</title>
        <authorList>
            <consortium name="The Broad Institute Genome Sequencing Platform"/>
            <person name="Henn M.R."/>
            <person name="Sullivan M.S."/>
            <person name="Osburne M.S."/>
            <person name="Levin J."/>
            <person name="Malboeuf C."/>
            <person name="Casali M."/>
            <person name="Russ C."/>
            <person name="Lennon N."/>
            <person name="Chapman S.B."/>
            <person name="Erlich R."/>
            <person name="Young S.K."/>
            <person name="Koehrsen M."/>
            <person name="Yandava C."/>
            <person name="Zeng Q."/>
            <person name="Alvarado L."/>
            <person name="Anderson S."/>
            <person name="Berlin A."/>
            <person name="Borenstein D."/>
            <person name="Chen Z."/>
            <person name="Engels R."/>
            <person name="Freedman E."/>
            <person name="Gellesch M."/>
            <person name="Goldberg J."/>
            <person name="Green L."/>
            <person name="Griggs A."/>
            <person name="Gujja S."/>
            <person name="Heilman E.R."/>
            <person name="Heiman D."/>
            <person name="Hepburn T."/>
            <person name="Howarth C."/>
            <person name="Jen D."/>
            <person name="Larson L."/>
            <person name="Lewis B."/>
            <person name="Mehta T."/>
            <person name="Park D."/>
            <person name="Pearson M."/>
            <person name="Richards J."/>
            <person name="Rizzolo K."/>
            <person name="Roberts A."/>
            <person name="Ryan E."/>
            <person name="Saif S."/>
            <person name="Shea T."/>
            <person name="Shenoy N."/>
            <person name="Sisk P."/>
            <person name="Stolte C."/>
            <person name="Sykes S."/>
            <person name="Walk T."/>
            <person name="White J."/>
            <person name="Yu Q."/>
            <person name="Coleman M.L."/>
            <person name="Huang K.H."/>
            <person name="Weigele P.R."/>
            <person name="DeFrancesco A.S."/>
            <person name="Kern S.E."/>
            <person name="Thompson L.R."/>
            <person name="Fu R."/>
            <person name="Hombeck B."/>
            <person name="Chisholm S.W."/>
            <person name="Haas B."/>
            <person name="Nusbaum C."/>
            <person name="Birren B."/>
        </authorList>
    </citation>
    <scope>NUCLEOTIDE SEQUENCE [LARGE SCALE GENOMIC DNA]</scope>
    <source>
        <strain evidence="1 2">P-SSP7</strain>
    </source>
</reference>
<proteinExistence type="predicted"/>
<dbReference type="EMBL" id="GU071093">
    <property type="protein sequence ID" value="ACY76239.1"/>
    <property type="molecule type" value="Genomic_DNA"/>
</dbReference>
<evidence type="ECO:0000313" key="1">
    <source>
        <dbReference type="EMBL" id="ACY76239.1"/>
    </source>
</evidence>
<evidence type="ECO:0000313" key="2">
    <source>
        <dbReference type="Proteomes" id="UP000258925"/>
    </source>
</evidence>
<dbReference type="Proteomes" id="UP000258925">
    <property type="component" value="Segment"/>
</dbReference>
<gene>
    <name evidence="1" type="ORF">PCPG_00036</name>
</gene>
<dbReference type="RefSeq" id="YP_214214.1">
    <property type="nucleotide sequence ID" value="NC_006882.2"/>
</dbReference>